<name>D5BQX6_PUNMI</name>
<dbReference type="AlphaFoldDB" id="D5BQX6"/>
<dbReference type="InterPro" id="IPR045078">
    <property type="entry name" value="TST/MPST-like"/>
</dbReference>
<evidence type="ECO:0000256" key="3">
    <source>
        <dbReference type="ARBA" id="ARBA00022679"/>
    </source>
</evidence>
<evidence type="ECO:0000256" key="6">
    <source>
        <dbReference type="RuleBase" id="RU000507"/>
    </source>
</evidence>
<dbReference type="PROSITE" id="PS50206">
    <property type="entry name" value="RHODANESE_3"/>
    <property type="match status" value="2"/>
</dbReference>
<dbReference type="SMART" id="SM00450">
    <property type="entry name" value="RHOD"/>
    <property type="match status" value="2"/>
</dbReference>
<dbReference type="PROSITE" id="PS00683">
    <property type="entry name" value="RHODANESE_2"/>
    <property type="match status" value="1"/>
</dbReference>
<dbReference type="GO" id="GO:0005737">
    <property type="term" value="C:cytoplasm"/>
    <property type="evidence" value="ECO:0007669"/>
    <property type="project" value="UniProtKB-SubCell"/>
</dbReference>
<comment type="catalytic activity">
    <reaction evidence="5">
        <text>2-oxo-3-sulfanylpropanoate + [thioredoxin]-dithiol = [thioredoxin]-disulfide + hydrogen sulfide + pyruvate + H(+)</text>
        <dbReference type="Rhea" id="RHEA:21740"/>
        <dbReference type="Rhea" id="RHEA-COMP:10698"/>
        <dbReference type="Rhea" id="RHEA-COMP:10700"/>
        <dbReference type="ChEBI" id="CHEBI:15361"/>
        <dbReference type="ChEBI" id="CHEBI:15378"/>
        <dbReference type="ChEBI" id="CHEBI:29919"/>
        <dbReference type="ChEBI" id="CHEBI:29950"/>
        <dbReference type="ChEBI" id="CHEBI:50058"/>
        <dbReference type="ChEBI" id="CHEBI:57678"/>
        <dbReference type="EC" id="2.8.1.2"/>
    </reaction>
    <physiologicalReaction direction="left-to-right" evidence="5">
        <dbReference type="Rhea" id="RHEA:21741"/>
    </physiologicalReaction>
</comment>
<dbReference type="InterPro" id="IPR001763">
    <property type="entry name" value="Rhodanese-like_dom"/>
</dbReference>
<dbReference type="PANTHER" id="PTHR11364:SF27">
    <property type="entry name" value="SULFURTRANSFERASE"/>
    <property type="match status" value="1"/>
</dbReference>
<evidence type="ECO:0000256" key="1">
    <source>
        <dbReference type="ARBA" id="ARBA00004496"/>
    </source>
</evidence>
<dbReference type="CDD" id="cd01449">
    <property type="entry name" value="TST_Repeat_2"/>
    <property type="match status" value="1"/>
</dbReference>
<dbReference type="SUPFAM" id="SSF52821">
    <property type="entry name" value="Rhodanese/Cell cycle control phosphatase"/>
    <property type="match status" value="2"/>
</dbReference>
<dbReference type="PANTHER" id="PTHR11364">
    <property type="entry name" value="THIOSULFATE SULFERTANSFERASE"/>
    <property type="match status" value="1"/>
</dbReference>
<feature type="domain" description="Rhodanese" evidence="7">
    <location>
        <begin position="168"/>
        <end position="283"/>
    </location>
</feature>
<dbReference type="FunFam" id="3.40.250.10:FF:000015">
    <property type="entry name" value="Sulfurtransferase"/>
    <property type="match status" value="1"/>
</dbReference>
<evidence type="ECO:0000256" key="5">
    <source>
        <dbReference type="ARBA" id="ARBA00051793"/>
    </source>
</evidence>
<dbReference type="Gene3D" id="3.40.250.10">
    <property type="entry name" value="Rhodanese-like domain"/>
    <property type="match status" value="2"/>
</dbReference>
<proteinExistence type="predicted"/>
<dbReference type="HOGENOM" id="CLU_031618_3_0_5"/>
<accession>D5BQX6</accession>
<dbReference type="GO" id="GO:0004792">
    <property type="term" value="F:thiosulfate-cyanide sulfurtransferase activity"/>
    <property type="evidence" value="ECO:0007669"/>
    <property type="project" value="InterPro"/>
</dbReference>
<evidence type="ECO:0000313" key="9">
    <source>
        <dbReference type="Proteomes" id="UP000007460"/>
    </source>
</evidence>
<keyword evidence="2" id="KW-0963">Cytoplasm</keyword>
<keyword evidence="3 6" id="KW-0808">Transferase</keyword>
<dbReference type="eggNOG" id="COG2897">
    <property type="taxonomic scope" value="Bacteria"/>
</dbReference>
<dbReference type="InterPro" id="IPR036873">
    <property type="entry name" value="Rhodanese-like_dom_sf"/>
</dbReference>
<dbReference type="EMBL" id="CP001751">
    <property type="protein sequence ID" value="ADE38690.1"/>
    <property type="molecule type" value="Genomic_DNA"/>
</dbReference>
<evidence type="ECO:0000313" key="8">
    <source>
        <dbReference type="EMBL" id="ADE38690.1"/>
    </source>
</evidence>
<dbReference type="STRING" id="488538.SAR116_0447"/>
<dbReference type="GO" id="GO:0016784">
    <property type="term" value="F:3-mercaptopyruvate sulfurtransferase activity"/>
    <property type="evidence" value="ECO:0007669"/>
    <property type="project" value="UniProtKB-EC"/>
</dbReference>
<gene>
    <name evidence="8" type="ordered locus">SAR116_0447</name>
</gene>
<dbReference type="Pfam" id="PF00581">
    <property type="entry name" value="Rhodanese"/>
    <property type="match status" value="2"/>
</dbReference>
<keyword evidence="4" id="KW-0677">Repeat</keyword>
<protein>
    <recommendedName>
        <fullName evidence="6">Sulfurtransferase</fullName>
    </recommendedName>
</protein>
<comment type="subcellular location">
    <subcellularLocation>
        <location evidence="1">Cytoplasm</location>
    </subcellularLocation>
</comment>
<dbReference type="PROSITE" id="PS00380">
    <property type="entry name" value="RHODANESE_1"/>
    <property type="match status" value="1"/>
</dbReference>
<dbReference type="CDD" id="cd01448">
    <property type="entry name" value="TST_Repeat_1"/>
    <property type="match status" value="1"/>
</dbReference>
<sequence>MAHNNNIVTAEWLKAHIDDSDLRIFDATFHIPATGRDANTEFDDGHIPGAQCFDLGVIADPDAALPHTVPSAEIFQTHLRRLGVNQHDHVIVYDDSVFMSSARAWWLCRLFGHTKVSYLDGGLTAWKQAGGNLEKGASTAVALGNFIAGKARDSAVAYMPDLRAQVEAGTAGQIVDARATGRFTGEVPEPRAGIRSGHIPGSLNVPVTSLFDPDTKLLKPTNELKQIIESAGVDLSQDITTTCGTGVTACALALALELVGHRQVAMFDGSWTEWGTSDAPIETGTA</sequence>
<evidence type="ECO:0000256" key="4">
    <source>
        <dbReference type="ARBA" id="ARBA00022737"/>
    </source>
</evidence>
<dbReference type="NCBIfam" id="NF008557">
    <property type="entry name" value="PRK11493.1"/>
    <property type="match status" value="1"/>
</dbReference>
<dbReference type="Proteomes" id="UP000007460">
    <property type="component" value="Chromosome"/>
</dbReference>
<keyword evidence="9" id="KW-1185">Reference proteome</keyword>
<evidence type="ECO:0000256" key="2">
    <source>
        <dbReference type="ARBA" id="ARBA00022490"/>
    </source>
</evidence>
<dbReference type="FunFam" id="3.40.250.10:FF:000001">
    <property type="entry name" value="Sulfurtransferase"/>
    <property type="match status" value="1"/>
</dbReference>
<dbReference type="RefSeq" id="WP_013045320.1">
    <property type="nucleotide sequence ID" value="NC_014010.1"/>
</dbReference>
<dbReference type="KEGG" id="apb:SAR116_0447"/>
<dbReference type="InterPro" id="IPR001307">
    <property type="entry name" value="Thiosulphate_STrfase_CS"/>
</dbReference>
<organism evidence="8 9">
    <name type="scientific">Puniceispirillum marinum (strain IMCC1322)</name>
    <dbReference type="NCBI Taxonomy" id="488538"/>
    <lineage>
        <taxon>Bacteria</taxon>
        <taxon>Pseudomonadati</taxon>
        <taxon>Pseudomonadota</taxon>
        <taxon>Alphaproteobacteria</taxon>
        <taxon>Candidatus Puniceispirillales</taxon>
        <taxon>Candidatus Puniceispirillaceae</taxon>
        <taxon>Candidatus Puniceispirillum</taxon>
    </lineage>
</organism>
<reference evidence="8 9" key="1">
    <citation type="journal article" date="2010" name="J. Bacteriol.">
        <title>Complete genome sequence of "Candidatus Puniceispirillum marinum" IMCC1322, a representative of the SAR116 clade in the Alphaproteobacteria.</title>
        <authorList>
            <person name="Oh H.M."/>
            <person name="Kwon K.K."/>
            <person name="Kang I."/>
            <person name="Kang S.G."/>
            <person name="Lee J.H."/>
            <person name="Kim S.J."/>
            <person name="Cho J.C."/>
        </authorList>
    </citation>
    <scope>NUCLEOTIDE SEQUENCE [LARGE SCALE GENOMIC DNA]</scope>
    <source>
        <strain evidence="8 9">IMCC1322</strain>
    </source>
</reference>
<dbReference type="OrthoDB" id="9781034at2"/>
<feature type="domain" description="Rhodanese" evidence="7">
    <location>
        <begin position="18"/>
        <end position="135"/>
    </location>
</feature>
<evidence type="ECO:0000259" key="7">
    <source>
        <dbReference type="PROSITE" id="PS50206"/>
    </source>
</evidence>